<evidence type="ECO:0000313" key="1">
    <source>
        <dbReference type="EMBL" id="QMV32519.1"/>
    </source>
</evidence>
<sequence>MRYALNTVPINGWETHLGQGTAALAADATGVATPVAQGGGVAPIMLDGAALGNMRQVLYGAAQLGVDAYGFGRIAGHGGLGLIGLDAMGAAKLIAKPTASSQIDIGAAGDSKIAMLLSGAGRIDLTGSGLLEAAMLGSGIGSIELSGSGDARTHHPVYGGGRADILSNATGRAVTIGKNSGAASIAMEAQGLGRLGAHAYGAGAAQVVMDGRGVPRSYRVIYAGGSAVMSLSAAHQITATISGPFEPAPIERQLFVEDDSRTLVVSSDGDRVPGGQVLPRYSDGTIALDLILDAGRYGEASTTGAIDRLDQIVGADMPNNSWGNP</sequence>
<dbReference type="EMBL" id="MT740727">
    <property type="protein sequence ID" value="QMV32519.1"/>
    <property type="molecule type" value="Genomic_DNA"/>
</dbReference>
<gene>
    <name evidence="1" type="ORF">20A_00070</name>
</gene>
<accession>A0A7G5B896</accession>
<dbReference type="Proteomes" id="UP000515725">
    <property type="component" value="Segment"/>
</dbReference>
<proteinExistence type="predicted"/>
<evidence type="ECO:0000313" key="2">
    <source>
        <dbReference type="Proteomes" id="UP000515725"/>
    </source>
</evidence>
<organism evidence="1 2">
    <name type="scientific">Ralstonia phage Alix</name>
    <dbReference type="NCBI Taxonomy" id="2759718"/>
    <lineage>
        <taxon>Viruses</taxon>
        <taxon>Duplodnaviria</taxon>
        <taxon>Heunggongvirae</taxon>
        <taxon>Uroviricota</taxon>
        <taxon>Caudoviricetes</taxon>
        <taxon>Gervaisevirus</taxon>
        <taxon>Gervaisevirus claudettte</taxon>
    </lineage>
</organism>
<protein>
    <submittedName>
        <fullName evidence="1">Uncharacterized protein</fullName>
    </submittedName>
</protein>
<name>A0A7G5B896_9CAUD</name>
<reference evidence="1 2" key="1">
    <citation type="submission" date="2020-07" db="EMBL/GenBank/DDBJ databases">
        <title>Ralstonia phages.</title>
        <authorList>
            <person name="Trotereau A."/>
            <person name="Boyer C."/>
            <person name="Torres-Barcelo C."/>
        </authorList>
    </citation>
    <scope>NUCLEOTIDE SEQUENCE [LARGE SCALE GENOMIC DNA]</scope>
</reference>